<dbReference type="EMBL" id="JABSTQ010011528">
    <property type="protein sequence ID" value="KAG0410381.1"/>
    <property type="molecule type" value="Genomic_DNA"/>
</dbReference>
<reference evidence="1 2" key="1">
    <citation type="journal article" date="2020" name="Cell">
        <title>Large-Scale Comparative Analyses of Tick Genomes Elucidate Their Genetic Diversity and Vector Capacities.</title>
        <authorList>
            <consortium name="Tick Genome and Microbiome Consortium (TIGMIC)"/>
            <person name="Jia N."/>
            <person name="Wang J."/>
            <person name="Shi W."/>
            <person name="Du L."/>
            <person name="Sun Y."/>
            <person name="Zhan W."/>
            <person name="Jiang J.F."/>
            <person name="Wang Q."/>
            <person name="Zhang B."/>
            <person name="Ji P."/>
            <person name="Bell-Sakyi L."/>
            <person name="Cui X.M."/>
            <person name="Yuan T.T."/>
            <person name="Jiang B.G."/>
            <person name="Yang W.F."/>
            <person name="Lam T.T."/>
            <person name="Chang Q.C."/>
            <person name="Ding S.J."/>
            <person name="Wang X.J."/>
            <person name="Zhu J.G."/>
            <person name="Ruan X.D."/>
            <person name="Zhao L."/>
            <person name="Wei J.T."/>
            <person name="Ye R.Z."/>
            <person name="Que T.C."/>
            <person name="Du C.H."/>
            <person name="Zhou Y.H."/>
            <person name="Cheng J.X."/>
            <person name="Dai P.F."/>
            <person name="Guo W.B."/>
            <person name="Han X.H."/>
            <person name="Huang E.J."/>
            <person name="Li L.F."/>
            <person name="Wei W."/>
            <person name="Gao Y.C."/>
            <person name="Liu J.Z."/>
            <person name="Shao H.Z."/>
            <person name="Wang X."/>
            <person name="Wang C.C."/>
            <person name="Yang T.C."/>
            <person name="Huo Q.B."/>
            <person name="Li W."/>
            <person name="Chen H.Y."/>
            <person name="Chen S.E."/>
            <person name="Zhou L.G."/>
            <person name="Ni X.B."/>
            <person name="Tian J.H."/>
            <person name="Sheng Y."/>
            <person name="Liu T."/>
            <person name="Pan Y.S."/>
            <person name="Xia L.Y."/>
            <person name="Li J."/>
            <person name="Zhao F."/>
            <person name="Cao W.C."/>
        </authorList>
    </citation>
    <scope>NUCLEOTIDE SEQUENCE [LARGE SCALE GENOMIC DNA]</scope>
    <source>
        <strain evidence="1">Iper-2018</strain>
    </source>
</reference>
<evidence type="ECO:0000313" key="1">
    <source>
        <dbReference type="EMBL" id="KAG0410381.1"/>
    </source>
</evidence>
<name>A0AC60NTC8_IXOPE</name>
<evidence type="ECO:0000313" key="2">
    <source>
        <dbReference type="Proteomes" id="UP000805193"/>
    </source>
</evidence>
<organism evidence="1 2">
    <name type="scientific">Ixodes persulcatus</name>
    <name type="common">Taiga tick</name>
    <dbReference type="NCBI Taxonomy" id="34615"/>
    <lineage>
        <taxon>Eukaryota</taxon>
        <taxon>Metazoa</taxon>
        <taxon>Ecdysozoa</taxon>
        <taxon>Arthropoda</taxon>
        <taxon>Chelicerata</taxon>
        <taxon>Arachnida</taxon>
        <taxon>Acari</taxon>
        <taxon>Parasitiformes</taxon>
        <taxon>Ixodida</taxon>
        <taxon>Ixodoidea</taxon>
        <taxon>Ixodidae</taxon>
        <taxon>Ixodinae</taxon>
        <taxon>Ixodes</taxon>
    </lineage>
</organism>
<proteinExistence type="predicted"/>
<gene>
    <name evidence="1" type="ORF">HPB47_012491</name>
</gene>
<accession>A0AC60NTC8</accession>
<keyword evidence="2" id="KW-1185">Reference proteome</keyword>
<dbReference type="Proteomes" id="UP000805193">
    <property type="component" value="Unassembled WGS sequence"/>
</dbReference>
<feature type="non-terminal residue" evidence="1">
    <location>
        <position position="1"/>
    </location>
</feature>
<protein>
    <submittedName>
        <fullName evidence="1">Uncharacterized protein</fullName>
    </submittedName>
</protein>
<sequence length="526" mass="57876">ALPDPPSTPAPTKPPTCPSDQFNCATSETCIPASKVCDFKEDCMDGSDEKNCDEEDLLVSCSFKLEDKCGWFPENQATELDWVKYSGGKRIRSWQPPSVDVGHSGPYMFIVNHRNTEGRGHLVSKRLPAAGPYGRCFSFWYSMRHPNSGTLNLLTRSEDNSTELLWTRSGPQGRTWLEGYAVSFSNTYINFVLEAVLPGSTPAVIAIDDIDVRRGQCESTTVCDFEYDSCDWKLNDWEVSSGRSILEPSIDHTTETRSGSYVRLLKSNGRLVSPDIVVQPPSGSCLKFWYYLSGTDAEQLNVSRVTDFTRQEPIWGVLASQVPQKTWLQGSVNILGHAGHLAAALTGTTSGNPGTAVAVDDILTDMKSCAPAGNCNFEEDFCNWRNVGPKNHMRWYRNSGDTMTRGGPTSDHTLNTAEGIYLILDAQDLSEVREGALESELLSYGPDVCFRMFYRIASGRRNGASKNVIGESIDDIGCPSSFCLNGGHCNVWTEGGFPTCTCPDDVSGNRCEHVAGSRAEEQRYST</sequence>
<comment type="caution">
    <text evidence="1">The sequence shown here is derived from an EMBL/GenBank/DDBJ whole genome shotgun (WGS) entry which is preliminary data.</text>
</comment>
<feature type="non-terminal residue" evidence="1">
    <location>
        <position position="526"/>
    </location>
</feature>